<dbReference type="PROSITE" id="PS50885">
    <property type="entry name" value="HAMP"/>
    <property type="match status" value="1"/>
</dbReference>
<name>A0A090JZI9_9GAMM</name>
<dbReference type="Pfam" id="PF00015">
    <property type="entry name" value="MCPsignal"/>
    <property type="match status" value="1"/>
</dbReference>
<dbReference type="PROSITE" id="PS50111">
    <property type="entry name" value="CHEMOTAXIS_TRANSDUC_2"/>
    <property type="match status" value="1"/>
</dbReference>
<dbReference type="CDD" id="cd11386">
    <property type="entry name" value="MCP_signal"/>
    <property type="match status" value="1"/>
</dbReference>
<evidence type="ECO:0000313" key="8">
    <source>
        <dbReference type="EMBL" id="CED56873.1"/>
    </source>
</evidence>
<reference evidence="9" key="1">
    <citation type="submission" date="2014-09" db="EMBL/GenBank/DDBJ databases">
        <authorList>
            <person name="Hjerde E."/>
        </authorList>
    </citation>
    <scope>NUCLEOTIDE SEQUENCE [LARGE SCALE GENOMIC DNA]</scope>
    <source>
        <strain evidence="9">06/09/139</strain>
    </source>
</reference>
<organism evidence="8 9">
    <name type="scientific">Aliivibrio wodanis</name>
    <dbReference type="NCBI Taxonomy" id="80852"/>
    <lineage>
        <taxon>Bacteria</taxon>
        <taxon>Pseudomonadati</taxon>
        <taxon>Pseudomonadota</taxon>
        <taxon>Gammaproteobacteria</taxon>
        <taxon>Vibrionales</taxon>
        <taxon>Vibrionaceae</taxon>
        <taxon>Aliivibrio</taxon>
    </lineage>
</organism>
<evidence type="ECO:0000259" key="7">
    <source>
        <dbReference type="PROSITE" id="PS50885"/>
    </source>
</evidence>
<evidence type="ECO:0000256" key="1">
    <source>
        <dbReference type="ARBA" id="ARBA00004370"/>
    </source>
</evidence>
<feature type="domain" description="HAMP" evidence="7">
    <location>
        <begin position="211"/>
        <end position="264"/>
    </location>
</feature>
<dbReference type="SMART" id="SM00304">
    <property type="entry name" value="HAMP"/>
    <property type="match status" value="1"/>
</dbReference>
<accession>A0A090JZI9</accession>
<dbReference type="Pfam" id="PF00672">
    <property type="entry name" value="HAMP"/>
    <property type="match status" value="1"/>
</dbReference>
<dbReference type="InterPro" id="IPR003660">
    <property type="entry name" value="HAMP_dom"/>
</dbReference>
<evidence type="ECO:0000256" key="4">
    <source>
        <dbReference type="PROSITE-ProRule" id="PRU00284"/>
    </source>
</evidence>
<protein>
    <submittedName>
        <fullName evidence="8">Methyl-accepting chemotaxis protein</fullName>
    </submittedName>
</protein>
<keyword evidence="5" id="KW-0812">Transmembrane</keyword>
<dbReference type="GO" id="GO:0007165">
    <property type="term" value="P:signal transduction"/>
    <property type="evidence" value="ECO:0007669"/>
    <property type="project" value="UniProtKB-KW"/>
</dbReference>
<keyword evidence="9" id="KW-1185">Reference proteome</keyword>
<keyword evidence="2 4" id="KW-0807">Transducer</keyword>
<dbReference type="EMBL" id="LN554847">
    <property type="protein sequence ID" value="CED56873.1"/>
    <property type="molecule type" value="Genomic_DNA"/>
</dbReference>
<evidence type="ECO:0000256" key="3">
    <source>
        <dbReference type="ARBA" id="ARBA00029447"/>
    </source>
</evidence>
<comment type="subcellular location">
    <subcellularLocation>
        <location evidence="1">Membrane</location>
    </subcellularLocation>
</comment>
<proteinExistence type="inferred from homology"/>
<dbReference type="FunFam" id="1.10.287.950:FF:000001">
    <property type="entry name" value="Methyl-accepting chemotaxis sensory transducer"/>
    <property type="match status" value="1"/>
</dbReference>
<feature type="domain" description="Methyl-accepting transducer" evidence="6">
    <location>
        <begin position="269"/>
        <end position="505"/>
    </location>
</feature>
<dbReference type="PANTHER" id="PTHR32089:SF112">
    <property type="entry name" value="LYSOZYME-LIKE PROTEIN-RELATED"/>
    <property type="match status" value="1"/>
</dbReference>
<dbReference type="KEGG" id="awd:AWOD_II_0223"/>
<dbReference type="CDD" id="cd06225">
    <property type="entry name" value="HAMP"/>
    <property type="match status" value="1"/>
</dbReference>
<dbReference type="GO" id="GO:0006935">
    <property type="term" value="P:chemotaxis"/>
    <property type="evidence" value="ECO:0007669"/>
    <property type="project" value="UniProtKB-ARBA"/>
</dbReference>
<dbReference type="AlphaFoldDB" id="A0A090JZI9"/>
<dbReference type="Gene3D" id="1.10.287.950">
    <property type="entry name" value="Methyl-accepting chemotaxis protein"/>
    <property type="match status" value="1"/>
</dbReference>
<dbReference type="PATRIC" id="fig|80852.17.peg.2972"/>
<dbReference type="STRING" id="80852.AWOD_II_0223"/>
<evidence type="ECO:0000313" key="9">
    <source>
        <dbReference type="Proteomes" id="UP000032427"/>
    </source>
</evidence>
<dbReference type="HOGENOM" id="CLU_000445_107_27_6"/>
<dbReference type="GO" id="GO:0016020">
    <property type="term" value="C:membrane"/>
    <property type="evidence" value="ECO:0007669"/>
    <property type="project" value="UniProtKB-SubCell"/>
</dbReference>
<dbReference type="SUPFAM" id="SSF58104">
    <property type="entry name" value="Methyl-accepting chemotaxis protein (MCP) signaling domain"/>
    <property type="match status" value="1"/>
</dbReference>
<evidence type="ECO:0000259" key="6">
    <source>
        <dbReference type="PROSITE" id="PS50111"/>
    </source>
</evidence>
<feature type="transmembrane region" description="Helical" evidence="5">
    <location>
        <begin position="186"/>
        <end position="209"/>
    </location>
</feature>
<keyword evidence="5" id="KW-1133">Transmembrane helix</keyword>
<dbReference type="Proteomes" id="UP000032427">
    <property type="component" value="Chromosome 2"/>
</dbReference>
<sequence>MFKMSVKKKLLSAFSAIVALIILTGVIISFQLTKAESVAKEIQYDDVPAVQLYLILIDEAGDVYRDTLKMVAGINGAQQAFNANVNEFNTALQALIPLESAKASDRENMRQIEQYMSQFQQRVTQDITPKLSDVQTLEDQKKIYAEFAQIVATTLTPLESLLDTQSQIEKEDAEQSLTHLVYLFDWMEVVLIALTIITAIFASIIAYVLSNSITNRLTTLDHVSKRIAEGDLTLAPIEDNSGDELANLAVSVNSMQNSLRELLGSISSVGSQVKVVTNDLSQVSQNVVKGATEQANKATLIATASEELSLTIGEVAQQSVSTSDLAKQSGESAHHGRHVIGEMVGNITQVSVQMEQMSIKMSELDQRSDEIGSVIKVIEDIAGQTNLLALNAAIEAARAGETGRGFAVVADEVRALAERTTKATQEVGAIIQAIQSGTRDAVSVTQESLQLVEAGSAQSAGASDALNLIVSSTDDVQHMIQAIATATEEQTAVTREIAMDITIISDISEQSLELAAQSSNNIHSLEDKVTELETLLARFRLV</sequence>
<evidence type="ECO:0000256" key="5">
    <source>
        <dbReference type="SAM" id="Phobius"/>
    </source>
</evidence>
<evidence type="ECO:0000256" key="2">
    <source>
        <dbReference type="ARBA" id="ARBA00023224"/>
    </source>
</evidence>
<dbReference type="InterPro" id="IPR004089">
    <property type="entry name" value="MCPsignal_dom"/>
</dbReference>
<dbReference type="SMART" id="SM00283">
    <property type="entry name" value="MA"/>
    <property type="match status" value="1"/>
</dbReference>
<keyword evidence="5" id="KW-0472">Membrane</keyword>
<gene>
    <name evidence="8" type="ORF">AWOD_II_0223</name>
</gene>
<comment type="similarity">
    <text evidence="3">Belongs to the methyl-accepting chemotaxis (MCP) protein family.</text>
</comment>
<dbReference type="PANTHER" id="PTHR32089">
    <property type="entry name" value="METHYL-ACCEPTING CHEMOTAXIS PROTEIN MCPB"/>
    <property type="match status" value="1"/>
</dbReference>